<sequence length="222" mass="25249" precursor="true">MRTSLPVLIACVLVAASGKAQDKDERQVDVPKLINALASENPAPTERSGPDLKFPSGYDRKKQAPVRSAKSQLKALGPAAFKSLIENWGDQRYCLTYSVGINGYMKNATVGKMCRVIVYDQIQPYGIWPRTEGDPRGKPKRPSYPGVFLNDQKAATRWLEEHKDKSLFEIQLMVIDWVIARESESPKDFTDEERAVMREIREKLVESKKPMTRGNYYMDDYD</sequence>
<dbReference type="STRING" id="521674.Plim_0345"/>
<reference evidence="2 3" key="1">
    <citation type="journal article" date="2010" name="Stand. Genomic Sci.">
        <title>Complete genome sequence of Planctomyces limnophilus type strain (Mu 290).</title>
        <authorList>
            <person name="Labutti K."/>
            <person name="Sikorski J."/>
            <person name="Schneider S."/>
            <person name="Nolan M."/>
            <person name="Lucas S."/>
            <person name="Glavina Del Rio T."/>
            <person name="Tice H."/>
            <person name="Cheng J.F."/>
            <person name="Goodwin L."/>
            <person name="Pitluck S."/>
            <person name="Liolios K."/>
            <person name="Ivanova N."/>
            <person name="Mavromatis K."/>
            <person name="Mikhailova N."/>
            <person name="Pati A."/>
            <person name="Chen A."/>
            <person name="Palaniappan K."/>
            <person name="Land M."/>
            <person name="Hauser L."/>
            <person name="Chang Y.J."/>
            <person name="Jeffries C.D."/>
            <person name="Tindall B.J."/>
            <person name="Rohde M."/>
            <person name="Goker M."/>
            <person name="Woyke T."/>
            <person name="Bristow J."/>
            <person name="Eisen J.A."/>
            <person name="Markowitz V."/>
            <person name="Hugenholtz P."/>
            <person name="Kyrpides N.C."/>
            <person name="Klenk H.P."/>
            <person name="Lapidus A."/>
        </authorList>
    </citation>
    <scope>NUCLEOTIDE SEQUENCE [LARGE SCALE GENOMIC DNA]</scope>
    <source>
        <strain evidence="3">ATCC 43296 / DSM 3776 / IFAM 1008 / 290</strain>
    </source>
</reference>
<dbReference type="Proteomes" id="UP000002220">
    <property type="component" value="Chromosome"/>
</dbReference>
<dbReference type="AlphaFoldDB" id="D5SPG6"/>
<dbReference type="OrthoDB" id="9918159at2"/>
<dbReference type="KEGG" id="plm:Plim_0345"/>
<organism evidence="2 3">
    <name type="scientific">Planctopirus limnophila (strain ATCC 43296 / DSM 3776 / IFAM 1008 / Mu 290)</name>
    <name type="common">Planctomyces limnophilus</name>
    <dbReference type="NCBI Taxonomy" id="521674"/>
    <lineage>
        <taxon>Bacteria</taxon>
        <taxon>Pseudomonadati</taxon>
        <taxon>Planctomycetota</taxon>
        <taxon>Planctomycetia</taxon>
        <taxon>Planctomycetales</taxon>
        <taxon>Planctomycetaceae</taxon>
        <taxon>Planctopirus</taxon>
    </lineage>
</organism>
<feature type="region of interest" description="Disordered" evidence="1">
    <location>
        <begin position="39"/>
        <end position="59"/>
    </location>
</feature>
<dbReference type="RefSeq" id="WP_013108627.1">
    <property type="nucleotide sequence ID" value="NC_014148.1"/>
</dbReference>
<evidence type="ECO:0000256" key="1">
    <source>
        <dbReference type="SAM" id="MobiDB-lite"/>
    </source>
</evidence>
<keyword evidence="3" id="KW-1185">Reference proteome</keyword>
<dbReference type="HOGENOM" id="CLU_1244384_0_0_0"/>
<gene>
    <name evidence="2" type="ordered locus">Plim_0345</name>
</gene>
<proteinExistence type="predicted"/>
<evidence type="ECO:0000313" key="3">
    <source>
        <dbReference type="Proteomes" id="UP000002220"/>
    </source>
</evidence>
<name>D5SPG6_PLAL2</name>
<protein>
    <submittedName>
        <fullName evidence="2">Uncharacterized protein</fullName>
    </submittedName>
</protein>
<evidence type="ECO:0000313" key="2">
    <source>
        <dbReference type="EMBL" id="ADG66196.1"/>
    </source>
</evidence>
<dbReference type="EMBL" id="CP001744">
    <property type="protein sequence ID" value="ADG66196.1"/>
    <property type="molecule type" value="Genomic_DNA"/>
</dbReference>
<accession>D5SPG6</accession>